<reference evidence="2 3" key="1">
    <citation type="journal article" date="2019" name="Sci. Rep.">
        <title>Orb-weaving spider Araneus ventricosus genome elucidates the spidroin gene catalogue.</title>
        <authorList>
            <person name="Kono N."/>
            <person name="Nakamura H."/>
            <person name="Ohtoshi R."/>
            <person name="Moran D.A.P."/>
            <person name="Shinohara A."/>
            <person name="Yoshida Y."/>
            <person name="Fujiwara M."/>
            <person name="Mori M."/>
            <person name="Tomita M."/>
            <person name="Arakawa K."/>
        </authorList>
    </citation>
    <scope>NUCLEOTIDE SEQUENCE [LARGE SCALE GENOMIC DNA]</scope>
</reference>
<feature type="region of interest" description="Disordered" evidence="1">
    <location>
        <begin position="1"/>
        <end position="25"/>
    </location>
</feature>
<dbReference type="AlphaFoldDB" id="A0A4Y2UPE0"/>
<organism evidence="2 3">
    <name type="scientific">Araneus ventricosus</name>
    <name type="common">Orbweaver spider</name>
    <name type="synonym">Epeira ventricosa</name>
    <dbReference type="NCBI Taxonomy" id="182803"/>
    <lineage>
        <taxon>Eukaryota</taxon>
        <taxon>Metazoa</taxon>
        <taxon>Ecdysozoa</taxon>
        <taxon>Arthropoda</taxon>
        <taxon>Chelicerata</taxon>
        <taxon>Arachnida</taxon>
        <taxon>Araneae</taxon>
        <taxon>Araneomorphae</taxon>
        <taxon>Entelegynae</taxon>
        <taxon>Araneoidea</taxon>
        <taxon>Araneidae</taxon>
        <taxon>Araneus</taxon>
    </lineage>
</organism>
<name>A0A4Y2UPE0_ARAVE</name>
<evidence type="ECO:0000256" key="1">
    <source>
        <dbReference type="SAM" id="MobiDB-lite"/>
    </source>
</evidence>
<comment type="caution">
    <text evidence="2">The sequence shown here is derived from an EMBL/GenBank/DDBJ whole genome shotgun (WGS) entry which is preliminary data.</text>
</comment>
<evidence type="ECO:0000313" key="3">
    <source>
        <dbReference type="Proteomes" id="UP000499080"/>
    </source>
</evidence>
<proteinExistence type="predicted"/>
<protein>
    <submittedName>
        <fullName evidence="2">Uncharacterized protein</fullName>
    </submittedName>
</protein>
<dbReference type="EMBL" id="BGPR01037831">
    <property type="protein sequence ID" value="GBO13546.1"/>
    <property type="molecule type" value="Genomic_DNA"/>
</dbReference>
<evidence type="ECO:0000313" key="2">
    <source>
        <dbReference type="EMBL" id="GBO13546.1"/>
    </source>
</evidence>
<keyword evidence="3" id="KW-1185">Reference proteome</keyword>
<accession>A0A4Y2UPE0</accession>
<sequence length="87" mass="9826">MNNNLSQIDGMGVEEDNDAVLGAMHGSPVPRLPWDPWELQPDMDDGTHQNLGDDQAWIRLDPPCHKSGSLIRLLPFSYVEIFFIGMY</sequence>
<dbReference type="Proteomes" id="UP000499080">
    <property type="component" value="Unassembled WGS sequence"/>
</dbReference>
<gene>
    <name evidence="2" type="ORF">AVEN_250466_1</name>
</gene>